<gene>
    <name evidence="2" type="ORF">KI387_032848</name>
</gene>
<feature type="domain" description="NAF" evidence="1">
    <location>
        <begin position="24"/>
        <end position="58"/>
    </location>
</feature>
<dbReference type="Gene3D" id="3.30.310.80">
    <property type="entry name" value="Kinase associated domain 1, KA1"/>
    <property type="match status" value="1"/>
</dbReference>
<keyword evidence="3" id="KW-1185">Reference proteome</keyword>
<dbReference type="EMBL" id="JAHRHJ020003813">
    <property type="protein sequence ID" value="KAH9288731.1"/>
    <property type="molecule type" value="Genomic_DNA"/>
</dbReference>
<accession>A0AA38F4A8</accession>
<organism evidence="2 3">
    <name type="scientific">Taxus chinensis</name>
    <name type="common">Chinese yew</name>
    <name type="synonym">Taxus wallichiana var. chinensis</name>
    <dbReference type="NCBI Taxonomy" id="29808"/>
    <lineage>
        <taxon>Eukaryota</taxon>
        <taxon>Viridiplantae</taxon>
        <taxon>Streptophyta</taxon>
        <taxon>Embryophyta</taxon>
        <taxon>Tracheophyta</taxon>
        <taxon>Spermatophyta</taxon>
        <taxon>Pinopsida</taxon>
        <taxon>Pinidae</taxon>
        <taxon>Conifers II</taxon>
        <taxon>Cupressales</taxon>
        <taxon>Taxaceae</taxon>
        <taxon>Taxus</taxon>
    </lineage>
</organism>
<evidence type="ECO:0000313" key="3">
    <source>
        <dbReference type="Proteomes" id="UP000824469"/>
    </source>
</evidence>
<protein>
    <recommendedName>
        <fullName evidence="1">NAF domain-containing protein</fullName>
    </recommendedName>
</protein>
<dbReference type="Pfam" id="PF03822">
    <property type="entry name" value="NAF"/>
    <property type="match status" value="1"/>
</dbReference>
<evidence type="ECO:0000313" key="2">
    <source>
        <dbReference type="EMBL" id="KAH9288731.1"/>
    </source>
</evidence>
<feature type="non-terminal residue" evidence="2">
    <location>
        <position position="1"/>
    </location>
</feature>
<sequence>PSRETTIDNLLQGAPRQPLSIVLGLVKRETRFTSKHPAKEIISKIEEAAGPLGFKVKRQNYK</sequence>
<dbReference type="InterPro" id="IPR004041">
    <property type="entry name" value="NAF_dom"/>
</dbReference>
<name>A0AA38F4A8_TAXCH</name>
<reference evidence="2 3" key="1">
    <citation type="journal article" date="2021" name="Nat. Plants">
        <title>The Taxus genome provides insights into paclitaxel biosynthesis.</title>
        <authorList>
            <person name="Xiong X."/>
            <person name="Gou J."/>
            <person name="Liao Q."/>
            <person name="Li Y."/>
            <person name="Zhou Q."/>
            <person name="Bi G."/>
            <person name="Li C."/>
            <person name="Du R."/>
            <person name="Wang X."/>
            <person name="Sun T."/>
            <person name="Guo L."/>
            <person name="Liang H."/>
            <person name="Lu P."/>
            <person name="Wu Y."/>
            <person name="Zhang Z."/>
            <person name="Ro D.K."/>
            <person name="Shang Y."/>
            <person name="Huang S."/>
            <person name="Yan J."/>
        </authorList>
    </citation>
    <scope>NUCLEOTIDE SEQUENCE [LARGE SCALE GENOMIC DNA]</scope>
    <source>
        <strain evidence="2">Ta-2019</strain>
    </source>
</reference>
<dbReference type="GO" id="GO:0007165">
    <property type="term" value="P:signal transduction"/>
    <property type="evidence" value="ECO:0007669"/>
    <property type="project" value="InterPro"/>
</dbReference>
<feature type="non-terminal residue" evidence="2">
    <location>
        <position position="62"/>
    </location>
</feature>
<dbReference type="Proteomes" id="UP000824469">
    <property type="component" value="Unassembled WGS sequence"/>
</dbReference>
<proteinExistence type="predicted"/>
<evidence type="ECO:0000259" key="1">
    <source>
        <dbReference type="Pfam" id="PF03822"/>
    </source>
</evidence>
<comment type="caution">
    <text evidence="2">The sequence shown here is derived from an EMBL/GenBank/DDBJ whole genome shotgun (WGS) entry which is preliminary data.</text>
</comment>
<dbReference type="AlphaFoldDB" id="A0AA38F4A8"/>